<keyword evidence="1" id="KW-1133">Transmembrane helix</keyword>
<accession>A0A6B0UAW3</accession>
<protein>
    <submittedName>
        <fullName evidence="2">Putative secreted protein</fullName>
    </submittedName>
</protein>
<keyword evidence="1" id="KW-0812">Transmembrane</keyword>
<name>A0A6B0UAW3_IXORI</name>
<proteinExistence type="predicted"/>
<keyword evidence="1" id="KW-0472">Membrane</keyword>
<dbReference type="AlphaFoldDB" id="A0A6B0UAW3"/>
<organism evidence="2">
    <name type="scientific">Ixodes ricinus</name>
    <name type="common">Common tick</name>
    <name type="synonym">Acarus ricinus</name>
    <dbReference type="NCBI Taxonomy" id="34613"/>
    <lineage>
        <taxon>Eukaryota</taxon>
        <taxon>Metazoa</taxon>
        <taxon>Ecdysozoa</taxon>
        <taxon>Arthropoda</taxon>
        <taxon>Chelicerata</taxon>
        <taxon>Arachnida</taxon>
        <taxon>Acari</taxon>
        <taxon>Parasitiformes</taxon>
        <taxon>Ixodida</taxon>
        <taxon>Ixodoidea</taxon>
        <taxon>Ixodidae</taxon>
        <taxon>Ixodinae</taxon>
        <taxon>Ixodes</taxon>
    </lineage>
</organism>
<evidence type="ECO:0000313" key="2">
    <source>
        <dbReference type="EMBL" id="MXU83213.1"/>
    </source>
</evidence>
<reference evidence="2" key="1">
    <citation type="submission" date="2019-12" db="EMBL/GenBank/DDBJ databases">
        <title>An insight into the sialome of adult female Ixodes ricinus ticks feeding for 6 days.</title>
        <authorList>
            <person name="Perner J."/>
            <person name="Ribeiro J.M.C."/>
        </authorList>
    </citation>
    <scope>NUCLEOTIDE SEQUENCE</scope>
    <source>
        <strain evidence="2">Semi-engorged</strain>
        <tissue evidence="2">Salivary glands</tissue>
    </source>
</reference>
<dbReference type="EMBL" id="GIFC01001130">
    <property type="protein sequence ID" value="MXU83213.1"/>
    <property type="molecule type" value="Transcribed_RNA"/>
</dbReference>
<feature type="transmembrane region" description="Helical" evidence="1">
    <location>
        <begin position="32"/>
        <end position="58"/>
    </location>
</feature>
<sequence>MTAFPLALCLVSSSVILNPVRTRNSLLSPIKFSLIVTSMSALIASAPFTVISASFSLIPNMLRSSSSVRLRDPR</sequence>
<evidence type="ECO:0000256" key="1">
    <source>
        <dbReference type="SAM" id="Phobius"/>
    </source>
</evidence>